<dbReference type="GO" id="GO:0004536">
    <property type="term" value="F:DNA nuclease activity"/>
    <property type="evidence" value="ECO:0007669"/>
    <property type="project" value="InterPro"/>
</dbReference>
<organism evidence="6 7">
    <name type="scientific">Halomonas beimenensis</name>
    <dbReference type="NCBI Taxonomy" id="475662"/>
    <lineage>
        <taxon>Bacteria</taxon>
        <taxon>Pseudomonadati</taxon>
        <taxon>Pseudomonadota</taxon>
        <taxon>Gammaproteobacteria</taxon>
        <taxon>Oceanospirillales</taxon>
        <taxon>Halomonadaceae</taxon>
        <taxon>Halomonas</taxon>
    </lineage>
</organism>
<evidence type="ECO:0000313" key="7">
    <source>
        <dbReference type="Proteomes" id="UP000219993"/>
    </source>
</evidence>
<dbReference type="CDD" id="cd10283">
    <property type="entry name" value="MnuA_DNase1-like"/>
    <property type="match status" value="1"/>
</dbReference>
<dbReference type="GO" id="GO:0006308">
    <property type="term" value="P:DNA catabolic process"/>
    <property type="evidence" value="ECO:0007669"/>
    <property type="project" value="InterPro"/>
</dbReference>
<dbReference type="SMART" id="SM00476">
    <property type="entry name" value="DNaseIc"/>
    <property type="match status" value="1"/>
</dbReference>
<feature type="domain" description="Endonuclease/exonuclease/phosphatase" evidence="5">
    <location>
        <begin position="24"/>
        <end position="260"/>
    </location>
</feature>
<keyword evidence="3" id="KW-0378">Hydrolase</keyword>
<keyword evidence="4" id="KW-0732">Signal</keyword>
<evidence type="ECO:0000256" key="3">
    <source>
        <dbReference type="ARBA" id="ARBA00022801"/>
    </source>
</evidence>
<name>A0A291P8U6_9GAMM</name>
<reference evidence="6 7" key="1">
    <citation type="journal article" date="2017" name="Sci. Rep.">
        <title>Revealing the Saline Adaptation Strategies of the Halophilic Bacterium Halomonas beimenensis through High-throughput Omics and Transposon Mutagenesis Approaches.</title>
        <authorList>
            <person name="Chen Y.H."/>
            <person name="Lin S.S."/>
            <person name="Shyu Y.T."/>
        </authorList>
    </citation>
    <scope>NUCLEOTIDE SEQUENCE [LARGE SCALE GENOMIC DNA]</scope>
    <source>
        <strain evidence="6 7">NTU-111</strain>
    </source>
</reference>
<evidence type="ECO:0000259" key="5">
    <source>
        <dbReference type="Pfam" id="PF03372"/>
    </source>
</evidence>
<dbReference type="Gene3D" id="1.10.150.320">
    <property type="entry name" value="Photosystem II 12 kDa extrinsic protein"/>
    <property type="match status" value="1"/>
</dbReference>
<gene>
    <name evidence="6" type="ORF">BEI_2291</name>
</gene>
<feature type="chain" id="PRO_5012990895" description="Endonuclease/exonuclease/phosphatase domain-containing protein" evidence="4">
    <location>
        <begin position="18"/>
        <end position="350"/>
    </location>
</feature>
<dbReference type="GO" id="GO:0016787">
    <property type="term" value="F:hydrolase activity"/>
    <property type="evidence" value="ECO:0007669"/>
    <property type="project" value="UniProtKB-KW"/>
</dbReference>
<dbReference type="InterPro" id="IPR036691">
    <property type="entry name" value="Endo/exonu/phosph_ase_sf"/>
</dbReference>
<evidence type="ECO:0000256" key="4">
    <source>
        <dbReference type="SAM" id="SignalP"/>
    </source>
</evidence>
<dbReference type="AlphaFoldDB" id="A0A291P8U6"/>
<dbReference type="EMBL" id="CP021435">
    <property type="protein sequence ID" value="ATJ83278.1"/>
    <property type="molecule type" value="Genomic_DNA"/>
</dbReference>
<sequence length="350" mass="37452">MQRLVMSAFFAVLPVLAEADAVVGSWNVEHLGWNNGKRLDLVAHVANHFDLLAVQELMAPAALARLEAALETASGEAWSSLASHALGRTSYQEHYGFLWREAEIDYLDGAVVFLDHGDVFAREPFSARFRGRRVGEAFVAASVHVTYGDGVDDRLPEIAALADYWRWLDEAHPGTPRLLMGDFNLPPDHAAWAPLRALGAVPAITDQATTLSTADGAYASRYDNIWYRPDRLSPASLGVVRYPALVGLDHGQARDRVSDHAPVYLALHGGELARLTRDGEGLATALAAGCVDLNGGSVADLETLPHIGPARAAAIVAGRPWGDSGELTRLDGIAAGRLAEIRASGRLCGG</sequence>
<dbReference type="Gene3D" id="3.60.10.10">
    <property type="entry name" value="Endonuclease/exonuclease/phosphatase"/>
    <property type="match status" value="1"/>
</dbReference>
<dbReference type="RefSeq" id="WP_227644453.1">
    <property type="nucleotide sequence ID" value="NZ_CP021435.1"/>
</dbReference>
<dbReference type="Pfam" id="PF03372">
    <property type="entry name" value="Exo_endo_phos"/>
    <property type="match status" value="1"/>
</dbReference>
<dbReference type="SUPFAM" id="SSF81585">
    <property type="entry name" value="PsbU/PolX domain-like"/>
    <property type="match status" value="1"/>
</dbReference>
<evidence type="ECO:0000313" key="6">
    <source>
        <dbReference type="EMBL" id="ATJ83278.1"/>
    </source>
</evidence>
<proteinExistence type="inferred from homology"/>
<keyword evidence="2" id="KW-0540">Nuclease</keyword>
<protein>
    <recommendedName>
        <fullName evidence="5">Endonuclease/exonuclease/phosphatase domain-containing protein</fullName>
    </recommendedName>
</protein>
<comment type="similarity">
    <text evidence="1">Belongs to the DNase I family.</text>
</comment>
<dbReference type="PANTHER" id="PTHR11371">
    <property type="entry name" value="DEOXYRIBONUCLEASE"/>
    <property type="match status" value="1"/>
</dbReference>
<evidence type="ECO:0000256" key="2">
    <source>
        <dbReference type="ARBA" id="ARBA00022722"/>
    </source>
</evidence>
<dbReference type="PANTHER" id="PTHR11371:SF31">
    <property type="entry name" value="EXTRACELLULAR NUCLEASE"/>
    <property type="match status" value="1"/>
</dbReference>
<evidence type="ECO:0000256" key="1">
    <source>
        <dbReference type="ARBA" id="ARBA00007359"/>
    </source>
</evidence>
<accession>A0A291P8U6</accession>
<dbReference type="InterPro" id="IPR016202">
    <property type="entry name" value="DNase_I"/>
</dbReference>
<feature type="signal peptide" evidence="4">
    <location>
        <begin position="1"/>
        <end position="17"/>
    </location>
</feature>
<dbReference type="InterPro" id="IPR005135">
    <property type="entry name" value="Endo/exonuclease/phosphatase"/>
</dbReference>
<keyword evidence="7" id="KW-1185">Reference proteome</keyword>
<dbReference type="SUPFAM" id="SSF56219">
    <property type="entry name" value="DNase I-like"/>
    <property type="match status" value="1"/>
</dbReference>
<dbReference type="Proteomes" id="UP000219993">
    <property type="component" value="Chromosome"/>
</dbReference>
<dbReference type="KEGG" id="hbe:BEI_2291"/>